<keyword evidence="3 5" id="KW-0862">Zinc</keyword>
<dbReference type="PROSITE" id="PS50157">
    <property type="entry name" value="ZINC_FINGER_C2H2_2"/>
    <property type="match status" value="9"/>
</dbReference>
<reference evidence="9 11" key="1">
    <citation type="journal article" date="2014" name="BMC Genomics">
        <title>Genome sequence of Anopheles sinensis provides insight into genetics basis of mosquito competence for malaria parasites.</title>
        <authorList>
            <person name="Zhou D."/>
            <person name="Zhang D."/>
            <person name="Ding G."/>
            <person name="Shi L."/>
            <person name="Hou Q."/>
            <person name="Ye Y."/>
            <person name="Xu Y."/>
            <person name="Zhou H."/>
            <person name="Xiong C."/>
            <person name="Li S."/>
            <person name="Yu J."/>
            <person name="Hong S."/>
            <person name="Yu X."/>
            <person name="Zou P."/>
            <person name="Chen C."/>
            <person name="Chang X."/>
            <person name="Wang W."/>
            <person name="Lv Y."/>
            <person name="Sun Y."/>
            <person name="Ma L."/>
            <person name="Shen B."/>
            <person name="Zhu C."/>
        </authorList>
    </citation>
    <scope>NUCLEOTIDE SEQUENCE [LARGE SCALE GENOMIC DNA]</scope>
</reference>
<proteinExistence type="predicted"/>
<dbReference type="SUPFAM" id="SSF57716">
    <property type="entry name" value="Glucocorticoid receptor-like (DNA-binding domain)"/>
    <property type="match status" value="1"/>
</dbReference>
<dbReference type="GO" id="GO:0008270">
    <property type="term" value="F:zinc ion binding"/>
    <property type="evidence" value="ECO:0007669"/>
    <property type="project" value="UniProtKB-UniRule"/>
</dbReference>
<feature type="compositionally biased region" description="Basic and acidic residues" evidence="6">
    <location>
        <begin position="405"/>
        <end position="424"/>
    </location>
</feature>
<evidence type="ECO:0000313" key="10">
    <source>
        <dbReference type="EnsemblMetazoa" id="ASIC012444-PA"/>
    </source>
</evidence>
<dbReference type="InterPro" id="IPR036236">
    <property type="entry name" value="Znf_C2H2_sf"/>
</dbReference>
<keyword evidence="2 4" id="KW-0863">Zinc-finger</keyword>
<evidence type="ECO:0000259" key="7">
    <source>
        <dbReference type="PROSITE" id="PS50157"/>
    </source>
</evidence>
<dbReference type="VEuPathDB" id="VectorBase:ASIS012624"/>
<dbReference type="EMBL" id="ATLV01019715">
    <property type="status" value="NOT_ANNOTATED_CDS"/>
    <property type="molecule type" value="Genomic_DNA"/>
</dbReference>
<keyword evidence="1 5" id="KW-0479">Metal-binding</keyword>
<dbReference type="InterPro" id="IPR012934">
    <property type="entry name" value="Znf_AD"/>
</dbReference>
<dbReference type="GO" id="GO:0003700">
    <property type="term" value="F:DNA-binding transcription factor activity"/>
    <property type="evidence" value="ECO:0007669"/>
    <property type="project" value="InterPro"/>
</dbReference>
<feature type="binding site" evidence="5">
    <location>
        <position position="51"/>
    </location>
    <ligand>
        <name>Zn(2+)</name>
        <dbReference type="ChEBI" id="CHEBI:29105"/>
    </ligand>
</feature>
<evidence type="ECO:0000256" key="5">
    <source>
        <dbReference type="PROSITE-ProRule" id="PRU01263"/>
    </source>
</evidence>
<evidence type="ECO:0000313" key="11">
    <source>
        <dbReference type="Proteomes" id="UP000030765"/>
    </source>
</evidence>
<gene>
    <name evidence="9" type="ORF">ZHAS_00012444</name>
</gene>
<feature type="domain" description="C2H2-type" evidence="7">
    <location>
        <begin position="586"/>
        <end position="613"/>
    </location>
</feature>
<evidence type="ECO:0000313" key="9">
    <source>
        <dbReference type="EMBL" id="KFB44563.1"/>
    </source>
</evidence>
<sequence>MEVQCRLCLGQASAKLVLFLSNEELRLMVDSVFNFKIISDPRLTESVCLQCSSTVQEFYQYSKKVRTNQELLEEEHLVQSANLYEKLDFENVLIDDTSCENTNNESNCAADHPVKEPHETNAEITILYGDLDETFAAHEVRRSNDTVTINRNPSNGNSPKIQEFEIYDDDTSEVKHFEQAQEPASSVKLEDRFHRCELCDRLFSNSLHFKTHQSEHRKKECPICGKNVNAKYLPMHIADMHQTKPAASKKRHEKVQLPASQYERDRMIDLFIGIRCELCQFGIYKTFADLQMHYRTKHGVQGYVRCCGDKLVTQSAAAEHVLVHQGAFACKYCDKTFVSKRGLIKHMATKHDEKAESRVFRCRLCNITFTSEEKFIHHRKKHERKECPICGKTVRKSYLKKHIQDVHADPSKNGEDSSSTERRTKQSTIYDQMILDNLGLRCELCPPEAAQDFDQFNSLRTHYSTEHNMRGYVRCCGKQFFIRCLAVQHIAAHKGIHRCQLCDKTFSTRTSLKNHMGIIHASDNPEDRSYDCDECDSSFSTKPQLRVHQKRHKLTQTECALCGKSVRSDYIQKHIATQHGEKCRQLICHVCGKAFSTECVLKAHMKQHLEPHAVQRVKPERAECAVCKKMIRGKYSMKKHMKDMHSAASNQQCSVCGKFIRSSTAMKQHMRIHQGSGMEKLQCPFCFKWVKGKTYLRKHIQCLHEEKGQLFRCDVCQHESPNSQALAAHKQRVHEFVESGDKLKCEYCGKNFKRSIYLREHIALHTGEQLYTCEFCGKKFKSNANYYSHRKKNHSEELQGKNETETNGQ</sequence>
<reference evidence="10" key="2">
    <citation type="submission" date="2020-05" db="UniProtKB">
        <authorList>
            <consortium name="EnsemblMetazoa"/>
        </authorList>
    </citation>
    <scope>IDENTIFICATION</scope>
</reference>
<dbReference type="PROSITE" id="PS51915">
    <property type="entry name" value="ZAD"/>
    <property type="match status" value="1"/>
</dbReference>
<dbReference type="SMART" id="SM00355">
    <property type="entry name" value="ZnF_C2H2"/>
    <property type="match status" value="17"/>
</dbReference>
<dbReference type="EnsemblMetazoa" id="ASIC012444-RA">
    <property type="protein sequence ID" value="ASIC012444-PA"/>
    <property type="gene ID" value="ASIC012444"/>
</dbReference>
<dbReference type="SUPFAM" id="SSF57667">
    <property type="entry name" value="beta-beta-alpha zinc fingers"/>
    <property type="match status" value="6"/>
</dbReference>
<dbReference type="InterPro" id="IPR039970">
    <property type="entry name" value="TF_Grauzone"/>
</dbReference>
<dbReference type="Pfam" id="PF13912">
    <property type="entry name" value="zf-C2H2_6"/>
    <property type="match status" value="1"/>
</dbReference>
<name>A0A084W2W9_ANOSI</name>
<feature type="binding site" evidence="5">
    <location>
        <position position="48"/>
    </location>
    <ligand>
        <name>Zn(2+)</name>
        <dbReference type="ChEBI" id="CHEBI:29105"/>
    </ligand>
</feature>
<feature type="domain" description="C2H2-type" evidence="7">
    <location>
        <begin position="497"/>
        <end position="525"/>
    </location>
</feature>
<evidence type="ECO:0000256" key="3">
    <source>
        <dbReference type="ARBA" id="ARBA00022833"/>
    </source>
</evidence>
<feature type="domain" description="C2H2-type" evidence="7">
    <location>
        <begin position="328"/>
        <end position="356"/>
    </location>
</feature>
<dbReference type="Proteomes" id="UP000030765">
    <property type="component" value="Unassembled WGS sequence"/>
</dbReference>
<evidence type="ECO:0000256" key="4">
    <source>
        <dbReference type="PROSITE-ProRule" id="PRU00042"/>
    </source>
</evidence>
<dbReference type="OrthoDB" id="3565419at2759"/>
<dbReference type="STRING" id="74873.A0A084W2W9"/>
<feature type="domain" description="C2H2-type" evidence="7">
    <location>
        <begin position="771"/>
        <end position="799"/>
    </location>
</feature>
<dbReference type="EMBL" id="KE525278">
    <property type="protein sequence ID" value="KFB44563.1"/>
    <property type="molecule type" value="Genomic_DNA"/>
</dbReference>
<dbReference type="Pfam" id="PF07776">
    <property type="entry name" value="zf-AD"/>
    <property type="match status" value="1"/>
</dbReference>
<accession>A0A084W2W9</accession>
<dbReference type="SMART" id="SM00868">
    <property type="entry name" value="zf-AD"/>
    <property type="match status" value="1"/>
</dbReference>
<dbReference type="Pfam" id="PF13913">
    <property type="entry name" value="zf-C2HC_2"/>
    <property type="match status" value="3"/>
</dbReference>
<keyword evidence="11" id="KW-1185">Reference proteome</keyword>
<dbReference type="PROSITE" id="PS00028">
    <property type="entry name" value="ZINC_FINGER_C2H2_1"/>
    <property type="match status" value="11"/>
</dbReference>
<feature type="domain" description="C2H2-type" evidence="7">
    <location>
        <begin position="360"/>
        <end position="387"/>
    </location>
</feature>
<evidence type="ECO:0000256" key="2">
    <source>
        <dbReference type="ARBA" id="ARBA00022771"/>
    </source>
</evidence>
<dbReference type="PANTHER" id="PTHR23225:SF2">
    <property type="entry name" value="AT09679P-RELATED"/>
    <property type="match status" value="1"/>
</dbReference>
<dbReference type="AlphaFoldDB" id="A0A084W2W9"/>
<feature type="domain" description="C2H2-type" evidence="7">
    <location>
        <begin position="651"/>
        <end position="678"/>
    </location>
</feature>
<feature type="domain" description="ZAD" evidence="8">
    <location>
        <begin position="3"/>
        <end position="75"/>
    </location>
</feature>
<dbReference type="VEuPathDB" id="VectorBase:ASIC012444"/>
<dbReference type="Pfam" id="PF00096">
    <property type="entry name" value="zf-C2H2"/>
    <property type="match status" value="6"/>
</dbReference>
<evidence type="ECO:0000259" key="8">
    <source>
        <dbReference type="PROSITE" id="PS51915"/>
    </source>
</evidence>
<dbReference type="Gene3D" id="3.40.1800.20">
    <property type="match status" value="1"/>
</dbReference>
<feature type="binding site" evidence="5">
    <location>
        <position position="8"/>
    </location>
    <ligand>
        <name>Zn(2+)</name>
        <dbReference type="ChEBI" id="CHEBI:29105"/>
    </ligand>
</feature>
<organism evidence="9">
    <name type="scientific">Anopheles sinensis</name>
    <name type="common">Mosquito</name>
    <dbReference type="NCBI Taxonomy" id="74873"/>
    <lineage>
        <taxon>Eukaryota</taxon>
        <taxon>Metazoa</taxon>
        <taxon>Ecdysozoa</taxon>
        <taxon>Arthropoda</taxon>
        <taxon>Hexapoda</taxon>
        <taxon>Insecta</taxon>
        <taxon>Pterygota</taxon>
        <taxon>Neoptera</taxon>
        <taxon>Endopterygota</taxon>
        <taxon>Diptera</taxon>
        <taxon>Nematocera</taxon>
        <taxon>Culicoidea</taxon>
        <taxon>Culicidae</taxon>
        <taxon>Anophelinae</taxon>
        <taxon>Anopheles</taxon>
    </lineage>
</organism>
<dbReference type="PANTHER" id="PTHR23225">
    <property type="entry name" value="ZINC FINGER PROTEIN"/>
    <property type="match status" value="1"/>
</dbReference>
<feature type="binding site" evidence="5">
    <location>
        <position position="5"/>
    </location>
    <ligand>
        <name>Zn(2+)</name>
        <dbReference type="ChEBI" id="CHEBI:29105"/>
    </ligand>
</feature>
<evidence type="ECO:0000256" key="1">
    <source>
        <dbReference type="ARBA" id="ARBA00022723"/>
    </source>
</evidence>
<dbReference type="OMA" id="QCDYATI"/>
<dbReference type="GO" id="GO:0005634">
    <property type="term" value="C:nucleus"/>
    <property type="evidence" value="ECO:0007669"/>
    <property type="project" value="InterPro"/>
</dbReference>
<dbReference type="InterPro" id="IPR013087">
    <property type="entry name" value="Znf_C2H2_type"/>
</dbReference>
<feature type="domain" description="C2H2-type" evidence="7">
    <location>
        <begin position="530"/>
        <end position="557"/>
    </location>
</feature>
<protein>
    <submittedName>
        <fullName evidence="9">AGAP005481-PA-like protein</fullName>
    </submittedName>
</protein>
<feature type="domain" description="C2H2-type" evidence="7">
    <location>
        <begin position="194"/>
        <end position="221"/>
    </location>
</feature>
<dbReference type="VEuPathDB" id="VectorBase:ASIS019755"/>
<feature type="domain" description="C2H2-type" evidence="7">
    <location>
        <begin position="743"/>
        <end position="770"/>
    </location>
</feature>
<evidence type="ECO:0000256" key="6">
    <source>
        <dbReference type="SAM" id="MobiDB-lite"/>
    </source>
</evidence>
<dbReference type="FunFam" id="3.30.160.60:FF:000446">
    <property type="entry name" value="Zinc finger protein"/>
    <property type="match status" value="1"/>
</dbReference>
<feature type="region of interest" description="Disordered" evidence="6">
    <location>
        <begin position="405"/>
        <end position="426"/>
    </location>
</feature>
<dbReference type="Pfam" id="PF12874">
    <property type="entry name" value="zf-met"/>
    <property type="match status" value="1"/>
</dbReference>
<dbReference type="Gene3D" id="3.30.160.60">
    <property type="entry name" value="Classic Zinc Finger"/>
    <property type="match status" value="9"/>
</dbReference>